<evidence type="ECO:0000313" key="2">
    <source>
        <dbReference type="EMBL" id="CAF3899076.1"/>
    </source>
</evidence>
<accession>A0A8S2LG96</accession>
<dbReference type="AlphaFoldDB" id="A0A8S2LG96"/>
<sequence>MSSINENQSTIDGNSSSQHQEGLVSSVSQANDIQQRLTPNTIVPPIRQSYSPWSIVKSFAFRVLMIYLVTRFFRRPANVNPTETRTVPVDSSLLTTTYIPGSLYTTGDLLDMYIFTTYIPGSLYTTGDLLDMYIFISEEKLYRYDPMRKPLWKLNDFKYGDWSSHGTRTKFVEFPISEVYIVMREDYIVI</sequence>
<reference evidence="2" key="1">
    <citation type="submission" date="2021-02" db="EMBL/GenBank/DDBJ databases">
        <authorList>
            <person name="Nowell W R."/>
        </authorList>
    </citation>
    <scope>NUCLEOTIDE SEQUENCE</scope>
</reference>
<dbReference type="EMBL" id="CAJOBJ010001837">
    <property type="protein sequence ID" value="CAF3899076.1"/>
    <property type="molecule type" value="Genomic_DNA"/>
</dbReference>
<dbReference type="Proteomes" id="UP000681720">
    <property type="component" value="Unassembled WGS sequence"/>
</dbReference>
<proteinExistence type="predicted"/>
<evidence type="ECO:0000256" key="1">
    <source>
        <dbReference type="SAM" id="MobiDB-lite"/>
    </source>
</evidence>
<name>A0A8S2LG96_9BILA</name>
<protein>
    <submittedName>
        <fullName evidence="2">Uncharacterized protein</fullName>
    </submittedName>
</protein>
<evidence type="ECO:0000313" key="3">
    <source>
        <dbReference type="Proteomes" id="UP000681720"/>
    </source>
</evidence>
<gene>
    <name evidence="2" type="ORF">GIL414_LOCUS6457</name>
</gene>
<comment type="caution">
    <text evidence="2">The sequence shown here is derived from an EMBL/GenBank/DDBJ whole genome shotgun (WGS) entry which is preliminary data.</text>
</comment>
<feature type="region of interest" description="Disordered" evidence="1">
    <location>
        <begin position="1"/>
        <end position="25"/>
    </location>
</feature>
<organism evidence="2 3">
    <name type="scientific">Rotaria magnacalcarata</name>
    <dbReference type="NCBI Taxonomy" id="392030"/>
    <lineage>
        <taxon>Eukaryota</taxon>
        <taxon>Metazoa</taxon>
        <taxon>Spiralia</taxon>
        <taxon>Gnathifera</taxon>
        <taxon>Rotifera</taxon>
        <taxon>Eurotatoria</taxon>
        <taxon>Bdelloidea</taxon>
        <taxon>Philodinida</taxon>
        <taxon>Philodinidae</taxon>
        <taxon>Rotaria</taxon>
    </lineage>
</organism>